<dbReference type="Proteomes" id="UP000198827">
    <property type="component" value="Chromosome I"/>
</dbReference>
<name>A0A1H0SHB5_9PSED</name>
<evidence type="ECO:0000313" key="1">
    <source>
        <dbReference type="EMBL" id="SDP41201.1"/>
    </source>
</evidence>
<organism evidence="1 2">
    <name type="scientific">Pseudomonas arsenicoxydans</name>
    <dbReference type="NCBI Taxonomy" id="702115"/>
    <lineage>
        <taxon>Bacteria</taxon>
        <taxon>Pseudomonadati</taxon>
        <taxon>Pseudomonadota</taxon>
        <taxon>Gammaproteobacteria</taxon>
        <taxon>Pseudomonadales</taxon>
        <taxon>Pseudomonadaceae</taxon>
        <taxon>Pseudomonas</taxon>
    </lineage>
</organism>
<gene>
    <name evidence="1" type="ORF">SAMN04489798_5676</name>
</gene>
<reference evidence="1 2" key="1">
    <citation type="submission" date="2016-10" db="EMBL/GenBank/DDBJ databases">
        <authorList>
            <person name="de Groot N.N."/>
        </authorList>
    </citation>
    <scope>NUCLEOTIDE SEQUENCE [LARGE SCALE GENOMIC DNA]</scope>
    <source>
        <strain evidence="1 2">CECT 7543</strain>
    </source>
</reference>
<evidence type="ECO:0000313" key="2">
    <source>
        <dbReference type="Proteomes" id="UP000198827"/>
    </source>
</evidence>
<dbReference type="EMBL" id="LT629705">
    <property type="protein sequence ID" value="SDP41201.1"/>
    <property type="molecule type" value="Genomic_DNA"/>
</dbReference>
<proteinExistence type="predicted"/>
<protein>
    <submittedName>
        <fullName evidence="1">Uncharacterized protein</fullName>
    </submittedName>
</protein>
<sequence length="221" mass="24883">MLVAPPITKLQWKEPRMSSNLISTLRNIAAKPNASATTKLITARRICRVFVRRLDSIQIERRAILREAAKLEAFLPFTRKAIAGLERRAEEHREAERSEARSELIGFGMSLLVDVEGLADALGFDRLCDVLSVSSVHREQARQDGDASIYNLTMTLNLEESAGRKREEFDDGGPLLHAFVPIVMNAYDNRPDLLEAAKLELAQQRRPKLRVVRNAGEAWPL</sequence>
<accession>A0A1H0SHB5</accession>
<dbReference type="AlphaFoldDB" id="A0A1H0SHB5"/>